<comment type="caution">
    <text evidence="4">The sequence shown here is derived from an EMBL/GenBank/DDBJ whole genome shotgun (WGS) entry which is preliminary data.</text>
</comment>
<dbReference type="SUPFAM" id="SSF46894">
    <property type="entry name" value="C-terminal effector domain of the bipartite response regulators"/>
    <property type="match status" value="1"/>
</dbReference>
<dbReference type="Pfam" id="PF00196">
    <property type="entry name" value="GerE"/>
    <property type="match status" value="1"/>
</dbReference>
<dbReference type="GO" id="GO:0006355">
    <property type="term" value="P:regulation of DNA-templated transcription"/>
    <property type="evidence" value="ECO:0007669"/>
    <property type="project" value="InterPro"/>
</dbReference>
<feature type="domain" description="HTH luxR-type" evidence="3">
    <location>
        <begin position="29"/>
        <end position="94"/>
    </location>
</feature>
<dbReference type="RefSeq" id="WP_232651177.1">
    <property type="nucleotide sequence ID" value="NZ_JAJSBI010000013.1"/>
</dbReference>
<dbReference type="PRINTS" id="PR00038">
    <property type="entry name" value="HTHLUXR"/>
</dbReference>
<dbReference type="InterPro" id="IPR000792">
    <property type="entry name" value="Tscrpt_reg_LuxR_C"/>
</dbReference>
<dbReference type="PROSITE" id="PS50043">
    <property type="entry name" value="HTH_LUXR_2"/>
    <property type="match status" value="1"/>
</dbReference>
<dbReference type="Gene3D" id="1.10.10.10">
    <property type="entry name" value="Winged helix-like DNA-binding domain superfamily/Winged helix DNA-binding domain"/>
    <property type="match status" value="1"/>
</dbReference>
<name>A0A9Q3VU80_9ACTN</name>
<feature type="compositionally biased region" description="Polar residues" evidence="2">
    <location>
        <begin position="1"/>
        <end position="21"/>
    </location>
</feature>
<dbReference type="InterPro" id="IPR039420">
    <property type="entry name" value="WalR-like"/>
</dbReference>
<evidence type="ECO:0000256" key="2">
    <source>
        <dbReference type="SAM" id="MobiDB-lite"/>
    </source>
</evidence>
<dbReference type="GO" id="GO:0003677">
    <property type="term" value="F:DNA binding"/>
    <property type="evidence" value="ECO:0007669"/>
    <property type="project" value="UniProtKB-KW"/>
</dbReference>
<dbReference type="EMBL" id="JAJSBI010000013">
    <property type="protein sequence ID" value="MCD9877045.1"/>
    <property type="molecule type" value="Genomic_DNA"/>
</dbReference>
<evidence type="ECO:0000313" key="5">
    <source>
        <dbReference type="Proteomes" id="UP001108029"/>
    </source>
</evidence>
<organism evidence="4 5">
    <name type="scientific">Streptomyces guryensis</name>
    <dbReference type="NCBI Taxonomy" id="2886947"/>
    <lineage>
        <taxon>Bacteria</taxon>
        <taxon>Bacillati</taxon>
        <taxon>Actinomycetota</taxon>
        <taxon>Actinomycetes</taxon>
        <taxon>Kitasatosporales</taxon>
        <taxon>Streptomycetaceae</taxon>
        <taxon>Streptomyces</taxon>
    </lineage>
</organism>
<gene>
    <name evidence="4" type="ORF">LJ657_26105</name>
</gene>
<dbReference type="InterPro" id="IPR036388">
    <property type="entry name" value="WH-like_DNA-bd_sf"/>
</dbReference>
<evidence type="ECO:0000313" key="4">
    <source>
        <dbReference type="EMBL" id="MCD9877045.1"/>
    </source>
</evidence>
<sequence>MTYLTTDDQRTGSQGDFSSTLAAPPTPGDPHAIPYLTPRERQLLTLLSRAADNREISRRLGIAERTVKAHLTNLMAKIKVTSRTEAALFAYAFHGRLVGRL</sequence>
<dbReference type="InterPro" id="IPR016032">
    <property type="entry name" value="Sig_transdc_resp-reg_C-effctor"/>
</dbReference>
<reference evidence="4" key="1">
    <citation type="submission" date="2021-12" db="EMBL/GenBank/DDBJ databases">
        <authorList>
            <person name="Lee J.-H."/>
            <person name="Kim S.-B."/>
        </authorList>
    </citation>
    <scope>NUCLEOTIDE SEQUENCE</scope>
    <source>
        <strain evidence="4">NR30</strain>
    </source>
</reference>
<dbReference type="AlphaFoldDB" id="A0A9Q3VU80"/>
<evidence type="ECO:0000256" key="1">
    <source>
        <dbReference type="ARBA" id="ARBA00023125"/>
    </source>
</evidence>
<keyword evidence="5" id="KW-1185">Reference proteome</keyword>
<dbReference type="Proteomes" id="UP001108029">
    <property type="component" value="Unassembled WGS sequence"/>
</dbReference>
<accession>A0A9Q3VU80</accession>
<dbReference type="SMART" id="SM00421">
    <property type="entry name" value="HTH_LUXR"/>
    <property type="match status" value="1"/>
</dbReference>
<protein>
    <submittedName>
        <fullName evidence="4">Helix-turn-helix transcriptional regulator</fullName>
    </submittedName>
</protein>
<dbReference type="PANTHER" id="PTHR43214">
    <property type="entry name" value="TWO-COMPONENT RESPONSE REGULATOR"/>
    <property type="match status" value="1"/>
</dbReference>
<dbReference type="CDD" id="cd06170">
    <property type="entry name" value="LuxR_C_like"/>
    <property type="match status" value="1"/>
</dbReference>
<keyword evidence="1" id="KW-0238">DNA-binding</keyword>
<evidence type="ECO:0000259" key="3">
    <source>
        <dbReference type="PROSITE" id="PS50043"/>
    </source>
</evidence>
<proteinExistence type="predicted"/>
<feature type="region of interest" description="Disordered" evidence="2">
    <location>
        <begin position="1"/>
        <end position="34"/>
    </location>
</feature>